<keyword evidence="1" id="KW-1133">Transmembrane helix</keyword>
<accession>A0ABS4BVX0</accession>
<keyword evidence="3" id="KW-1185">Reference proteome</keyword>
<gene>
    <name evidence="2" type="ORF">J8H85_12825</name>
</gene>
<feature type="transmembrane region" description="Helical" evidence="1">
    <location>
        <begin position="35"/>
        <end position="54"/>
    </location>
</feature>
<comment type="caution">
    <text evidence="2">The sequence shown here is derived from an EMBL/GenBank/DDBJ whole genome shotgun (WGS) entry which is preliminary data.</text>
</comment>
<sequence>MSNTGLIRQLKKITQQNKENEVFVKKSRNIGRPSFWSFLAIIISLISIYLQFFYINYDLRLNLVDGFIKNDTLRCQIIYHNRGNQDATVLNSKIELYPKNQKKKNSIKLPQRKIPLIISNGNQKYEEMKFSINFNNYNLDSWGYTVEDTLAVELIFEFLNDNNYRSDKRIICGWIKLDSLQKIEYYLSENNSVELKSNKYYTNSYNYD</sequence>
<keyword evidence="1" id="KW-0812">Transmembrane</keyword>
<evidence type="ECO:0000313" key="2">
    <source>
        <dbReference type="EMBL" id="MBP0904717.1"/>
    </source>
</evidence>
<evidence type="ECO:0000256" key="1">
    <source>
        <dbReference type="SAM" id="Phobius"/>
    </source>
</evidence>
<organism evidence="2 3">
    <name type="scientific">Mariniflexile gromovii</name>
    <dbReference type="NCBI Taxonomy" id="362523"/>
    <lineage>
        <taxon>Bacteria</taxon>
        <taxon>Pseudomonadati</taxon>
        <taxon>Bacteroidota</taxon>
        <taxon>Flavobacteriia</taxon>
        <taxon>Flavobacteriales</taxon>
        <taxon>Flavobacteriaceae</taxon>
        <taxon>Mariniflexile</taxon>
    </lineage>
</organism>
<reference evidence="2 3" key="1">
    <citation type="submission" date="2021-04" db="EMBL/GenBank/DDBJ databases">
        <title>Mariniflexile gromovii gen. nov., sp. nov., a gliding bacterium isolated from the sea urchin Strongylocentrotus intermedius.</title>
        <authorList>
            <person name="Ko S."/>
            <person name="Le V."/>
            <person name="Ahn C.-Y."/>
            <person name="Oh H.-M."/>
        </authorList>
    </citation>
    <scope>NUCLEOTIDE SEQUENCE [LARGE SCALE GENOMIC DNA]</scope>
    <source>
        <strain evidence="2 3">KCTC 12570</strain>
    </source>
</reference>
<evidence type="ECO:0000313" key="3">
    <source>
        <dbReference type="Proteomes" id="UP000670776"/>
    </source>
</evidence>
<dbReference type="RefSeq" id="WP_209655602.1">
    <property type="nucleotide sequence ID" value="NZ_JAGJCB010000012.1"/>
</dbReference>
<name>A0ABS4BVX0_9FLAO</name>
<proteinExistence type="predicted"/>
<dbReference type="Proteomes" id="UP000670776">
    <property type="component" value="Unassembled WGS sequence"/>
</dbReference>
<keyword evidence="1" id="KW-0472">Membrane</keyword>
<dbReference type="EMBL" id="JAGJCB010000012">
    <property type="protein sequence ID" value="MBP0904717.1"/>
    <property type="molecule type" value="Genomic_DNA"/>
</dbReference>
<protein>
    <submittedName>
        <fullName evidence="2">Uncharacterized protein</fullName>
    </submittedName>
</protein>